<dbReference type="Pfam" id="PF12728">
    <property type="entry name" value="HTH_17"/>
    <property type="match status" value="1"/>
</dbReference>
<keyword evidence="3" id="KW-1185">Reference proteome</keyword>
<evidence type="ECO:0000259" key="1">
    <source>
        <dbReference type="Pfam" id="PF12728"/>
    </source>
</evidence>
<gene>
    <name evidence="2" type="ORF">C4B68_32700</name>
</gene>
<feature type="domain" description="Helix-turn-helix" evidence="1">
    <location>
        <begin position="14"/>
        <end position="68"/>
    </location>
</feature>
<organism evidence="2 3">
    <name type="scientific">Streptomyces dengpaensis</name>
    <dbReference type="NCBI Taxonomy" id="2049881"/>
    <lineage>
        <taxon>Bacteria</taxon>
        <taxon>Bacillati</taxon>
        <taxon>Actinomycetota</taxon>
        <taxon>Actinomycetes</taxon>
        <taxon>Kitasatosporales</taxon>
        <taxon>Streptomycetaceae</taxon>
        <taxon>Streptomyces</taxon>
    </lineage>
</organism>
<proteinExistence type="predicted"/>
<reference evidence="2 3" key="1">
    <citation type="submission" date="2018-02" db="EMBL/GenBank/DDBJ databases">
        <title>Complete genome sequence of Streptomyces dengpaensis, the producer of angucyclines.</title>
        <authorList>
            <person name="Yumei L."/>
        </authorList>
    </citation>
    <scope>NUCLEOTIDE SEQUENCE [LARGE SCALE GENOMIC DNA]</scope>
    <source>
        <strain evidence="2 3">XZHG99</strain>
    </source>
</reference>
<dbReference type="EMBL" id="CP026652">
    <property type="protein sequence ID" value="AVH59730.1"/>
    <property type="molecule type" value="Genomic_DNA"/>
</dbReference>
<dbReference type="InterPro" id="IPR041657">
    <property type="entry name" value="HTH_17"/>
</dbReference>
<name>A0ABN5IBX9_9ACTN</name>
<protein>
    <submittedName>
        <fullName evidence="2">DNA-binding protein</fullName>
    </submittedName>
</protein>
<evidence type="ECO:0000313" key="3">
    <source>
        <dbReference type="Proteomes" id="UP000238413"/>
    </source>
</evidence>
<evidence type="ECO:0000313" key="2">
    <source>
        <dbReference type="EMBL" id="AVH59730.1"/>
    </source>
</evidence>
<dbReference type="GO" id="GO:0003677">
    <property type="term" value="F:DNA binding"/>
    <property type="evidence" value="ECO:0007669"/>
    <property type="project" value="UniProtKB-KW"/>
</dbReference>
<dbReference type="RefSeq" id="WP_099500115.1">
    <property type="nucleotide sequence ID" value="NZ_CP026652.1"/>
</dbReference>
<accession>A0ABN5IBX9</accession>
<dbReference type="Proteomes" id="UP000238413">
    <property type="component" value="Chromosome"/>
</dbReference>
<keyword evidence="2" id="KW-0238">DNA-binding</keyword>
<sequence length="72" mass="8228">MPERLALPIDPDALLTPEQVSTLTQFEVQTLANMRWRKTGPTYLKFGNGRSAPVRYRRRDVLAWLDSQVIAA</sequence>